<evidence type="ECO:0000313" key="11">
    <source>
        <dbReference type="Proteomes" id="UP001558652"/>
    </source>
</evidence>
<dbReference type="AlphaFoldDB" id="A0ABD0YR74"/>
<keyword evidence="6" id="KW-0687">Ribonucleoprotein</keyword>
<comment type="caution">
    <text evidence="10">The sequence shown here is derived from an EMBL/GenBank/DDBJ whole genome shotgun (WGS) entry which is preliminary data.</text>
</comment>
<dbReference type="PANTHER" id="PTHR15680:SF9">
    <property type="entry name" value="LARGE RIBOSOMAL SUBUNIT PROTEIN BL19M"/>
    <property type="match status" value="1"/>
</dbReference>
<dbReference type="Pfam" id="PF01245">
    <property type="entry name" value="Ribosomal_L19"/>
    <property type="match status" value="1"/>
</dbReference>
<comment type="similarity">
    <text evidence="2">Belongs to the bacterial ribosomal protein bL19 family.</text>
</comment>
<dbReference type="InterPro" id="IPR038657">
    <property type="entry name" value="Ribosomal_bL19_sf"/>
</dbReference>
<evidence type="ECO:0000256" key="9">
    <source>
        <dbReference type="SAM" id="SignalP"/>
    </source>
</evidence>
<feature type="signal peptide" evidence="9">
    <location>
        <begin position="1"/>
        <end position="22"/>
    </location>
</feature>
<dbReference type="GO" id="GO:1990904">
    <property type="term" value="C:ribonucleoprotein complex"/>
    <property type="evidence" value="ECO:0007669"/>
    <property type="project" value="UniProtKB-KW"/>
</dbReference>
<dbReference type="InterPro" id="IPR008991">
    <property type="entry name" value="Translation_prot_SH3-like_sf"/>
</dbReference>
<evidence type="ECO:0000256" key="6">
    <source>
        <dbReference type="ARBA" id="ARBA00023274"/>
    </source>
</evidence>
<reference evidence="10 11" key="1">
    <citation type="submission" date="2024-07" db="EMBL/GenBank/DDBJ databases">
        <title>Chromosome-level genome assembly of the water stick insect Ranatra chinensis (Heteroptera: Nepidae).</title>
        <authorList>
            <person name="Liu X."/>
        </authorList>
    </citation>
    <scope>NUCLEOTIDE SEQUENCE [LARGE SCALE GENOMIC DNA]</scope>
    <source>
        <strain evidence="10">Cailab_2021Rc</strain>
        <tissue evidence="10">Muscle</tissue>
    </source>
</reference>
<comment type="subcellular location">
    <subcellularLocation>
        <location evidence="1">Mitochondrion</location>
    </subcellularLocation>
</comment>
<sequence>LIKVVVVLVYLLYFLNCSGVLCRQLSNEVNQPTTLKEDVPSVSPSREFRLPTDYRFIYPEFLPDPKMEWRNPIREKLERLDMVKRRTQIDIPEFYVGSIVSVTSSNPHSASKNVTFLGICIQRSGCGLRANFVLRNVIDNLGTEICYHLYDPSVKKIDVVKLEKRLDDELFYLRDALPEYSTFPLDMEAEVLPEGVSVPVNATKVKLKPRPWVKRWERSSFKGIDRDHMMSLVSEKMISQIPKFEKPWEKFDLMMQYRSTIPEEEQTEIFSEVYSELHQLEHSRKTLKRKKIFVKPQKMG</sequence>
<dbReference type="GO" id="GO:0005739">
    <property type="term" value="C:mitochondrion"/>
    <property type="evidence" value="ECO:0007669"/>
    <property type="project" value="UniProtKB-SubCell"/>
</dbReference>
<keyword evidence="3" id="KW-0809">Transit peptide</keyword>
<evidence type="ECO:0000256" key="3">
    <source>
        <dbReference type="ARBA" id="ARBA00022946"/>
    </source>
</evidence>
<keyword evidence="5" id="KW-0496">Mitochondrion</keyword>
<evidence type="ECO:0000256" key="2">
    <source>
        <dbReference type="ARBA" id="ARBA00005781"/>
    </source>
</evidence>
<gene>
    <name evidence="10" type="ORF">AAG570_008533</name>
</gene>
<protein>
    <recommendedName>
        <fullName evidence="7">Large ribosomal subunit protein bL19m</fullName>
    </recommendedName>
    <alternativeName>
        <fullName evidence="8">39S ribosomal protein L19, mitochondrial</fullName>
    </alternativeName>
</protein>
<keyword evidence="11" id="KW-1185">Reference proteome</keyword>
<name>A0ABD0YR74_9HEMI</name>
<dbReference type="FunFam" id="2.30.30.790:FF:000002">
    <property type="entry name" value="39S ribosomal protein L19, mitochondrial"/>
    <property type="match status" value="1"/>
</dbReference>
<dbReference type="SUPFAM" id="SSF50104">
    <property type="entry name" value="Translation proteins SH3-like domain"/>
    <property type="match status" value="1"/>
</dbReference>
<keyword evidence="9" id="KW-0732">Signal</keyword>
<dbReference type="EMBL" id="JBFDAA010000003">
    <property type="protein sequence ID" value="KAL1138470.1"/>
    <property type="molecule type" value="Genomic_DNA"/>
</dbReference>
<evidence type="ECO:0000256" key="1">
    <source>
        <dbReference type="ARBA" id="ARBA00004173"/>
    </source>
</evidence>
<feature type="chain" id="PRO_5044790724" description="Large ribosomal subunit protein bL19m" evidence="9">
    <location>
        <begin position="23"/>
        <end position="300"/>
    </location>
</feature>
<evidence type="ECO:0000256" key="5">
    <source>
        <dbReference type="ARBA" id="ARBA00023128"/>
    </source>
</evidence>
<dbReference type="PANTHER" id="PTHR15680">
    <property type="entry name" value="RIBOSOMAL PROTEIN L19"/>
    <property type="match status" value="1"/>
</dbReference>
<dbReference type="Proteomes" id="UP001558652">
    <property type="component" value="Unassembled WGS sequence"/>
</dbReference>
<dbReference type="InterPro" id="IPR001857">
    <property type="entry name" value="Ribosomal_bL19"/>
</dbReference>
<dbReference type="GO" id="GO:0005840">
    <property type="term" value="C:ribosome"/>
    <property type="evidence" value="ECO:0007669"/>
    <property type="project" value="UniProtKB-KW"/>
</dbReference>
<evidence type="ECO:0000313" key="10">
    <source>
        <dbReference type="EMBL" id="KAL1138470.1"/>
    </source>
</evidence>
<proteinExistence type="inferred from homology"/>
<dbReference type="Gene3D" id="2.30.30.790">
    <property type="match status" value="1"/>
</dbReference>
<feature type="non-terminal residue" evidence="10">
    <location>
        <position position="1"/>
    </location>
</feature>
<accession>A0ABD0YR74</accession>
<evidence type="ECO:0000256" key="4">
    <source>
        <dbReference type="ARBA" id="ARBA00022980"/>
    </source>
</evidence>
<keyword evidence="4" id="KW-0689">Ribosomal protein</keyword>
<evidence type="ECO:0000256" key="8">
    <source>
        <dbReference type="ARBA" id="ARBA00035359"/>
    </source>
</evidence>
<evidence type="ECO:0000256" key="7">
    <source>
        <dbReference type="ARBA" id="ARBA00035288"/>
    </source>
</evidence>
<organism evidence="10 11">
    <name type="scientific">Ranatra chinensis</name>
    <dbReference type="NCBI Taxonomy" id="642074"/>
    <lineage>
        <taxon>Eukaryota</taxon>
        <taxon>Metazoa</taxon>
        <taxon>Ecdysozoa</taxon>
        <taxon>Arthropoda</taxon>
        <taxon>Hexapoda</taxon>
        <taxon>Insecta</taxon>
        <taxon>Pterygota</taxon>
        <taxon>Neoptera</taxon>
        <taxon>Paraneoptera</taxon>
        <taxon>Hemiptera</taxon>
        <taxon>Heteroptera</taxon>
        <taxon>Panheteroptera</taxon>
        <taxon>Nepomorpha</taxon>
        <taxon>Nepidae</taxon>
        <taxon>Ranatrinae</taxon>
        <taxon>Ranatra</taxon>
    </lineage>
</organism>